<name>A0A9Q1AZ37_9SAUR</name>
<dbReference type="EMBL" id="JAPFRF010000009">
    <property type="protein sequence ID" value="KAJ7322521.1"/>
    <property type="molecule type" value="Genomic_DNA"/>
</dbReference>
<evidence type="ECO:0000256" key="1">
    <source>
        <dbReference type="SAM" id="MobiDB-lite"/>
    </source>
</evidence>
<comment type="caution">
    <text evidence="2">The sequence shown here is derived from an EMBL/GenBank/DDBJ whole genome shotgun (WGS) entry which is preliminary data.</text>
</comment>
<protein>
    <submittedName>
        <fullName evidence="2">Uncharacterized protein</fullName>
    </submittedName>
</protein>
<dbReference type="Proteomes" id="UP001142489">
    <property type="component" value="Unassembled WGS sequence"/>
</dbReference>
<reference evidence="2" key="1">
    <citation type="journal article" date="2023" name="DNA Res.">
        <title>Chromosome-level genome assembly of Phrynocephalus forsythii using third-generation DNA sequencing and Hi-C analysis.</title>
        <authorList>
            <person name="Qi Y."/>
            <person name="Zhao W."/>
            <person name="Zhao Y."/>
            <person name="Niu C."/>
            <person name="Cao S."/>
            <person name="Zhang Y."/>
        </authorList>
    </citation>
    <scope>NUCLEOTIDE SEQUENCE</scope>
    <source>
        <tissue evidence="2">Muscle</tissue>
    </source>
</reference>
<proteinExistence type="predicted"/>
<evidence type="ECO:0000313" key="2">
    <source>
        <dbReference type="EMBL" id="KAJ7322521.1"/>
    </source>
</evidence>
<dbReference type="AlphaFoldDB" id="A0A9Q1AZ37"/>
<gene>
    <name evidence="2" type="ORF">JRQ81_018808</name>
</gene>
<evidence type="ECO:0000313" key="3">
    <source>
        <dbReference type="Proteomes" id="UP001142489"/>
    </source>
</evidence>
<feature type="region of interest" description="Disordered" evidence="1">
    <location>
        <begin position="295"/>
        <end position="382"/>
    </location>
</feature>
<sequence>MICKHTQGCVERDSWKVCPGIPALAPTCTIDYVLVHLHLELTCISWSTSHNCHCLGSFVCIAPYFSRSIDCDCMETDACDHGYHMHTCMCEWLGEGSDVVATRANVNGLEKGAVADKRASCPVRAGDLASLPHLLQQPQKRSQDREAACATVQRPAAGGSGAVCQYTAGYKTVPIPLLLTFSSSSWKEWIPYQRGYEEEEEEVEVEDHLEITKRSISRHVVVEPARADRCRGRRPGNLGRQEPRGVFEKELNRNKTFLCLSLLRRLPFSPGREKVLPSPPSTHLLSIGLRNKSAGFKDFTPSRSLQSVSSRRKQRARVSPGPIHFTLDLPVGADVLPRPRDLPPTSRRGAELGSGGVEAERGRKPPGLRSGIERGGPRGPRA</sequence>
<accession>A0A9Q1AZ37</accession>
<keyword evidence="3" id="KW-1185">Reference proteome</keyword>
<organism evidence="2 3">
    <name type="scientific">Phrynocephalus forsythii</name>
    <dbReference type="NCBI Taxonomy" id="171643"/>
    <lineage>
        <taxon>Eukaryota</taxon>
        <taxon>Metazoa</taxon>
        <taxon>Chordata</taxon>
        <taxon>Craniata</taxon>
        <taxon>Vertebrata</taxon>
        <taxon>Euteleostomi</taxon>
        <taxon>Lepidosauria</taxon>
        <taxon>Squamata</taxon>
        <taxon>Bifurcata</taxon>
        <taxon>Unidentata</taxon>
        <taxon>Episquamata</taxon>
        <taxon>Toxicofera</taxon>
        <taxon>Iguania</taxon>
        <taxon>Acrodonta</taxon>
        <taxon>Agamidae</taxon>
        <taxon>Agaminae</taxon>
        <taxon>Phrynocephalus</taxon>
    </lineage>
</organism>